<feature type="region of interest" description="Disordered" evidence="1">
    <location>
        <begin position="1"/>
        <end position="25"/>
    </location>
</feature>
<organism evidence="2 3">
    <name type="scientific">Micrococcus terreus</name>
    <dbReference type="NCBI Taxonomy" id="574650"/>
    <lineage>
        <taxon>Bacteria</taxon>
        <taxon>Bacillati</taxon>
        <taxon>Actinomycetota</taxon>
        <taxon>Actinomycetes</taxon>
        <taxon>Micrococcales</taxon>
        <taxon>Micrococcaceae</taxon>
        <taxon>Micrococcus</taxon>
    </lineage>
</organism>
<accession>A0A1I7MJ01</accession>
<feature type="compositionally biased region" description="Basic residues" evidence="1">
    <location>
        <begin position="173"/>
        <end position="184"/>
    </location>
</feature>
<evidence type="ECO:0000313" key="2">
    <source>
        <dbReference type="EMBL" id="SFV21905.1"/>
    </source>
</evidence>
<name>A0A1I7MJ01_9MICC</name>
<dbReference type="AlphaFoldDB" id="A0A1I7MJ01"/>
<gene>
    <name evidence="2" type="ORF">SAMN04487966_103104</name>
</gene>
<dbReference type="EMBL" id="FPCG01000003">
    <property type="protein sequence ID" value="SFV21905.1"/>
    <property type="molecule type" value="Genomic_DNA"/>
</dbReference>
<evidence type="ECO:0000313" key="3">
    <source>
        <dbReference type="Proteomes" id="UP000198881"/>
    </source>
</evidence>
<dbReference type="RefSeq" id="WP_091695645.1">
    <property type="nucleotide sequence ID" value="NZ_CBDRLN010000012.1"/>
</dbReference>
<proteinExistence type="predicted"/>
<sequence length="199" mass="23217">MSKKKAKGRSVARPEAPEAEYGFPEELTTEFPREVITRVAQNYLRAQRPYHRMRKAVHDRWVQGGNWTTDEEERRSEELTNSPFYEQADNEAYEIIALGSKNDRDFLIFELLRGAENEWESSHMLGVVFYLDIEPPLPRALQTQIRKAIALDPDLGPVAEDHRWFDETVPERPKRKNGPRWPKKRPGDDGPLEVYSQLL</sequence>
<dbReference type="Proteomes" id="UP000198881">
    <property type="component" value="Unassembled WGS sequence"/>
</dbReference>
<reference evidence="2 3" key="1">
    <citation type="submission" date="2016-10" db="EMBL/GenBank/DDBJ databases">
        <authorList>
            <person name="de Groot N.N."/>
        </authorList>
    </citation>
    <scope>NUCLEOTIDE SEQUENCE [LARGE SCALE GENOMIC DNA]</scope>
    <source>
        <strain evidence="2 3">CGMCC 1.7054</strain>
    </source>
</reference>
<feature type="region of interest" description="Disordered" evidence="1">
    <location>
        <begin position="162"/>
        <end position="192"/>
    </location>
</feature>
<keyword evidence="3" id="KW-1185">Reference proteome</keyword>
<protein>
    <submittedName>
        <fullName evidence="2">Uncharacterized protein</fullName>
    </submittedName>
</protein>
<dbReference type="STRING" id="574650.SAMN04487966_103104"/>
<feature type="compositionally biased region" description="Basic residues" evidence="1">
    <location>
        <begin position="1"/>
        <end position="10"/>
    </location>
</feature>
<evidence type="ECO:0000256" key="1">
    <source>
        <dbReference type="SAM" id="MobiDB-lite"/>
    </source>
</evidence>
<feature type="compositionally biased region" description="Basic and acidic residues" evidence="1">
    <location>
        <begin position="162"/>
        <end position="172"/>
    </location>
</feature>